<sequence>MAQDGHFDSKAVKDDALECQKRLDALAEPAKKRKEALEEALKYYKFEFELDRQNLHQAQNLYKKHKKLEAEITGHQPVIDKSLEAGQVFESTKNTQSTKKVIIIFNLCDNLSDAWSDLKQKADIRTHKLEQSLKAQQYFFEASEVESWLNEKSDILASVDYGRDRDSATNLLTKHKGLELELDTYNSIIGEMGRGAQVLIQSGHPESKVIAERQTTLEHTIKNLQRRAALRQHRLMESLYRHEYFVESGELDQWIAEQLQTASSEDYGQDHEHLMLLQAKFDDFKHRVESGTERFKQCEDLAQKLIANESPYTSDIIKKQHQLENPEESEAVQEVAARHMIVRENWEKLRQQIDHRQQRLYAAGEIHKFHRDVADALSRIHEKNAALGTELGRDLNSAVSLLRKQEAFENELVVLADQLQLLVDDASRLQATYPSNKKNIQEKQALVVNAWQGLKERADLRRDHLQASVDLQKFLTLVRDLTNWSSGLRIAMTTQENVRNAARAQALKAEHEALKGEIDAREESFELATEMCTAMEQTCHYAAPEAIEKYKALLQERDKLHTAWQMKNIYLDQLIDLYLFLREAKQLENTANAQETSLNKQDFGDTVDEVSSNFKKHEAFEKLINTQDERLDQLSQLGEKLIAQNHFESPQIISKVADLETKRVNIKQLCVKRRQQLEDALLYAEFMRDVTEAKSWINEKQKKLEAEMKTGEVSKLEEKIKKLQKHQAFQAEVTANERRIIEVMSKGKRLLDKRHQASPQVKKQMMELETAWKKLLQELNLQGRGLEEAQDILEFNNQLDKIEAWIRDKEVMIQAGDTGRDYEHCQALQRKLDDVDSDMRVDDTRQAGVRERRQDFIKKWHNLQGALGQYRDKLACASEIHLFNRDVDDTSQRITEKANSMEIDDVGRDLDGVQTLQRKQEALEREMQLIHAKIKDHEKDSHRLKIRYPNQAPHLQNKIDGLQDQWNNLMKSADKRRKVLDSAYNKQKFFAELKDLDVWVNESIKRMEAQNKPMSVADAQALLELHNEQKAEIDGRKETFAVLRDYGRKLQRSNDPEITEALQKLDDLETTIVGAWTQHKNDLTHEYKVQDFKEQADQLDSWFASKEAFLNNDDIGENPRAVESLIRKQKDFEIMLGQQLNRIQAASDENYREPSNLQSKIQKHSAFDAEILAYQGRIQGVINEGQYLVDSNHFASNEIETRLEELENDWKHLQELSTLKRDRLNDAYQALLFNRSLDEFESWLNDVEQQLQSTDTGRDLATVSNLLKKHAALETDVQQHSDNCEVINDAIKQFIKNEHFMAEELQLRTEDVITRFHELQQPIETRRELLEASSMLHQFTRDVDDELQWLSEKEPLASSTDLGNSLTGVQSLQKKHQALEAELISREPIVGGLVARASHLTRSGHSSSEIINDKAIEAKSKLTSIRDLASIRKLRLQDALESQTFYAEAAEAEIWFNDKRPLLQSAEVGKDEDSTKSLQRKLEAIGCEVEAYKNNIARLTNMSKGLLDRNHFDAENIAAKQSKIETEFAETQVLLAERESKLSEALAYFVFIKDCTEVQEWMNEQQVKAASEDYGTDVEHVELLTQQFELILSGLTTYAPRVKTCIENGNKLIADDNRYKDEIKAKVNEVNDQWEDLSELATARHEALAGARRVHIFDRTADETIAHDTFESELAAIKEQIETIEQEAEKLIELYPDAEEHIAVKREDSQGAWEDLRAKSQQRKQNLEQAEQLQTYFDQHQEFLAWINEMIAKITAPDLPQDVTGAENLQDRHKEYKVEIESREGTFNQYIERGNKLIKDGHILSQEIQDRITTLEHRMNYLNRTWTNRCHIYDMNLDLQYFKREANLLDNWLSVREGTLRDGKLGDTIPHVEELIRKHEDFEMTVAAQEDKFNALRRLTMIEEAFMSQKEKEARERQAERERQEMERLAQRKRLEVQRLSEIKQQELPETIRINGRRSQVEQAQPEAETLPSATNIPKSNSIAHMFGDKIRRASDANIKRAESMKVQGVNKPVKRTPSFTTRRRGSFKTKSSENDMTLVDLQAFVERKHVLVAGGKRAPNRQWKICYTVLCGQLLCFFKNKDDFGASKALSAPIGLYNSLCAVADDYHKRKYTFRLATVDGSEYLFSCTTESEMSDWVEKISFKAKLPPSQQLLHLEVPKDQAEEVSSQSSRTSSPDVPDNIVLRHDPQVQNGSTQSSLQRHTLTGAGYRDGGSLRSDWRPSNNRPTSVQPTSNADQKISARIKSIFSSKKR</sequence>
<evidence type="ECO:0000313" key="1">
    <source>
        <dbReference type="EMBL" id="KAI4458157.1"/>
    </source>
</evidence>
<comment type="caution">
    <text evidence="1">The sequence shown here is derived from an EMBL/GenBank/DDBJ whole genome shotgun (WGS) entry which is preliminary data.</text>
</comment>
<dbReference type="Proteomes" id="UP001056778">
    <property type="component" value="Chromosome 7"/>
</dbReference>
<proteinExistence type="predicted"/>
<name>A0ACB9SSL2_HOLOL</name>
<accession>A0ACB9SSL2</accession>
<reference evidence="1" key="1">
    <citation type="submission" date="2022-04" db="EMBL/GenBank/DDBJ databases">
        <title>Chromosome-scale genome assembly of Holotrichia oblita Faldermann.</title>
        <authorList>
            <person name="Rongchong L."/>
        </authorList>
    </citation>
    <scope>NUCLEOTIDE SEQUENCE</scope>
    <source>
        <strain evidence="1">81SQS9</strain>
    </source>
</reference>
<keyword evidence="2" id="KW-1185">Reference proteome</keyword>
<evidence type="ECO:0000313" key="2">
    <source>
        <dbReference type="Proteomes" id="UP001056778"/>
    </source>
</evidence>
<protein>
    <submittedName>
        <fullName evidence="1">Calponin y domain-containing protein</fullName>
    </submittedName>
</protein>
<gene>
    <name evidence="1" type="ORF">MML48_7g00012620</name>
</gene>
<organism evidence="1 2">
    <name type="scientific">Holotrichia oblita</name>
    <name type="common">Chafer beetle</name>
    <dbReference type="NCBI Taxonomy" id="644536"/>
    <lineage>
        <taxon>Eukaryota</taxon>
        <taxon>Metazoa</taxon>
        <taxon>Ecdysozoa</taxon>
        <taxon>Arthropoda</taxon>
        <taxon>Hexapoda</taxon>
        <taxon>Insecta</taxon>
        <taxon>Pterygota</taxon>
        <taxon>Neoptera</taxon>
        <taxon>Endopterygota</taxon>
        <taxon>Coleoptera</taxon>
        <taxon>Polyphaga</taxon>
        <taxon>Scarabaeiformia</taxon>
        <taxon>Scarabaeidae</taxon>
        <taxon>Melolonthinae</taxon>
        <taxon>Holotrichia</taxon>
    </lineage>
</organism>
<dbReference type="EMBL" id="CM043021">
    <property type="protein sequence ID" value="KAI4458157.1"/>
    <property type="molecule type" value="Genomic_DNA"/>
</dbReference>